<reference evidence="1" key="1">
    <citation type="submission" date="2016-10" db="EMBL/GenBank/DDBJ databases">
        <title>Sequence of Gallionella enrichment culture.</title>
        <authorList>
            <person name="Poehlein A."/>
            <person name="Muehling M."/>
            <person name="Daniel R."/>
        </authorList>
    </citation>
    <scope>NUCLEOTIDE SEQUENCE</scope>
</reference>
<gene>
    <name evidence="1" type="ORF">GALL_205820</name>
</gene>
<dbReference type="SUPFAM" id="SSF53383">
    <property type="entry name" value="PLP-dependent transferases"/>
    <property type="match status" value="1"/>
</dbReference>
<evidence type="ECO:0008006" key="2">
    <source>
        <dbReference type="Google" id="ProtNLM"/>
    </source>
</evidence>
<dbReference type="AlphaFoldDB" id="A0A1J5RPD9"/>
<dbReference type="EMBL" id="MLJW01000133">
    <property type="protein sequence ID" value="OIQ97450.1"/>
    <property type="molecule type" value="Genomic_DNA"/>
</dbReference>
<proteinExistence type="predicted"/>
<name>A0A1J5RPD9_9ZZZZ</name>
<evidence type="ECO:0000313" key="1">
    <source>
        <dbReference type="EMBL" id="OIQ97450.1"/>
    </source>
</evidence>
<dbReference type="InterPro" id="IPR015424">
    <property type="entry name" value="PyrdxlP-dep_Trfase"/>
</dbReference>
<sequence length="334" mass="37591">MKAITEGLMEIGGYFGLDIPCYRELHPGAIKFQSARAAIRAVLECNGMKSVMMPAYVCSSVIKSAVDAGLEVETYDLDEILYPKNIPRVLPDQCAFVYVNYFGLCQGNVTRLLNTIPRDRLIIDNSHALFSEHTNVLASIYSPRKFAGLPDGGLLKASPLLKVTLPIVEDMGSFERMRYLLVRMAYSAREGYSGFVDARNSLVDNTPLAMSRLTQRLMKSIQWDQVALRRRENFTIMDRMVGAINDMFWVLGEGDVPLCYPLTLRGYDVNRIKIELAERNVFTATYWPDALPRINANTIESAFANETLFIPIDQRLESAQVEAVGRLILKLIET</sequence>
<comment type="caution">
    <text evidence="1">The sequence shown here is derived from an EMBL/GenBank/DDBJ whole genome shotgun (WGS) entry which is preliminary data.</text>
</comment>
<accession>A0A1J5RPD9</accession>
<protein>
    <recommendedName>
        <fullName evidence="2">DegT/DnrJ/EryC1/StrS aminotransferase family protein</fullName>
    </recommendedName>
</protein>
<organism evidence="1">
    <name type="scientific">mine drainage metagenome</name>
    <dbReference type="NCBI Taxonomy" id="410659"/>
    <lineage>
        <taxon>unclassified sequences</taxon>
        <taxon>metagenomes</taxon>
        <taxon>ecological metagenomes</taxon>
    </lineage>
</organism>